<name>A0A6P7FIF1_DIAVI</name>
<dbReference type="RefSeq" id="XP_028135691.1">
    <property type="nucleotide sequence ID" value="XM_028279890.1"/>
</dbReference>
<dbReference type="PANTHER" id="PTHR34415">
    <property type="entry name" value="INTEGRASE CATALYTIC DOMAIN-CONTAINING PROTEIN"/>
    <property type="match status" value="1"/>
</dbReference>
<protein>
    <submittedName>
        <fullName evidence="1">Uncharacterized protein LOC114330535</fullName>
    </submittedName>
</protein>
<sequence length="277" mass="32512">MKSSLNQNAKLLAAADIVIHKRRAKQFYSKIKYVPEMCNNRTDIMAISFDFMQNVQLPALPVQEMFYLRKLWLYVFNVHNLTTNKVVFYTYHEGSGKKGPNEVCTMVYKYITDKIPPEVKELHVFSDAWGCQNHNHTMIRMFLAVTMTGRFTPAQYNNLIQGAKVKAPKFLVVPLEHANFLDFKQWWLSIFKKTTNRHDKTQDFNISKFKHFQYTSEKYEYVGARPFIDSFVVGNFKLNKGGRVELPIDQAYHSMLPVKANKLVDIRKIMHYIPEEH</sequence>
<accession>A0A6P7FIF1</accession>
<evidence type="ECO:0000313" key="1">
    <source>
        <dbReference type="RefSeq" id="XP_028135691.1"/>
    </source>
</evidence>
<dbReference type="AlphaFoldDB" id="A0A6P7FIF1"/>
<reference evidence="1" key="1">
    <citation type="submission" date="2025-08" db="UniProtKB">
        <authorList>
            <consortium name="RefSeq"/>
        </authorList>
    </citation>
    <scope>IDENTIFICATION</scope>
    <source>
        <tissue evidence="1">Whole insect</tissue>
    </source>
</reference>
<dbReference type="InParanoid" id="A0A6P7FIF1"/>
<gene>
    <name evidence="1" type="primary">LOC114330535</name>
</gene>
<organism evidence="1">
    <name type="scientific">Diabrotica virgifera virgifera</name>
    <name type="common">western corn rootworm</name>
    <dbReference type="NCBI Taxonomy" id="50390"/>
    <lineage>
        <taxon>Eukaryota</taxon>
        <taxon>Metazoa</taxon>
        <taxon>Ecdysozoa</taxon>
        <taxon>Arthropoda</taxon>
        <taxon>Hexapoda</taxon>
        <taxon>Insecta</taxon>
        <taxon>Pterygota</taxon>
        <taxon>Neoptera</taxon>
        <taxon>Endopterygota</taxon>
        <taxon>Coleoptera</taxon>
        <taxon>Polyphaga</taxon>
        <taxon>Cucujiformia</taxon>
        <taxon>Chrysomeloidea</taxon>
        <taxon>Chrysomelidae</taxon>
        <taxon>Galerucinae</taxon>
        <taxon>Diabroticina</taxon>
        <taxon>Diabroticites</taxon>
        <taxon>Diabrotica</taxon>
    </lineage>
</organism>
<dbReference type="PANTHER" id="PTHR34415:SF1">
    <property type="entry name" value="INTEGRASE CATALYTIC DOMAIN-CONTAINING PROTEIN"/>
    <property type="match status" value="1"/>
</dbReference>
<proteinExistence type="predicted"/>